<dbReference type="Proteomes" id="UP000248198">
    <property type="component" value="Unassembled WGS sequence"/>
</dbReference>
<feature type="domain" description="ABC transporter" evidence="5">
    <location>
        <begin position="2"/>
        <end position="235"/>
    </location>
</feature>
<dbReference type="EMBL" id="QKLU01000001">
    <property type="protein sequence ID" value="PYF77048.1"/>
    <property type="molecule type" value="Genomic_DNA"/>
</dbReference>
<gene>
    <name evidence="6" type="ORF">B0O44_101526</name>
</gene>
<evidence type="ECO:0000256" key="2">
    <source>
        <dbReference type="ARBA" id="ARBA00022741"/>
    </source>
</evidence>
<organism evidence="6 7">
    <name type="scientific">Pedobacter nutrimenti</name>
    <dbReference type="NCBI Taxonomy" id="1241337"/>
    <lineage>
        <taxon>Bacteria</taxon>
        <taxon>Pseudomonadati</taxon>
        <taxon>Bacteroidota</taxon>
        <taxon>Sphingobacteriia</taxon>
        <taxon>Sphingobacteriales</taxon>
        <taxon>Sphingobacteriaceae</taxon>
        <taxon>Pedobacter</taxon>
    </lineage>
</organism>
<keyword evidence="2" id="KW-0547">Nucleotide-binding</keyword>
<evidence type="ECO:0000256" key="3">
    <source>
        <dbReference type="ARBA" id="ARBA00022840"/>
    </source>
</evidence>
<protein>
    <submittedName>
        <fullName evidence="6">ATPase subunit of ABC transporter with duplicated ATPase domains</fullName>
    </submittedName>
</protein>
<keyword evidence="7" id="KW-1185">Reference proteome</keyword>
<dbReference type="PROSITE" id="PS00211">
    <property type="entry name" value="ABC_TRANSPORTER_1"/>
    <property type="match status" value="1"/>
</dbReference>
<name>A0A318UPJ8_9SPHI</name>
<dbReference type="Pfam" id="PF00005">
    <property type="entry name" value="ABC_tran"/>
    <property type="match status" value="2"/>
</dbReference>
<evidence type="ECO:0000256" key="1">
    <source>
        <dbReference type="ARBA" id="ARBA00022737"/>
    </source>
</evidence>
<dbReference type="InterPro" id="IPR017871">
    <property type="entry name" value="ABC_transporter-like_CS"/>
</dbReference>
<dbReference type="InterPro" id="IPR003439">
    <property type="entry name" value="ABC_transporter-like_ATP-bd"/>
</dbReference>
<keyword evidence="1" id="KW-0677">Repeat</keyword>
<evidence type="ECO:0000259" key="5">
    <source>
        <dbReference type="PROSITE" id="PS50893"/>
    </source>
</evidence>
<dbReference type="InterPro" id="IPR027417">
    <property type="entry name" value="P-loop_NTPase"/>
</dbReference>
<evidence type="ECO:0000313" key="6">
    <source>
        <dbReference type="EMBL" id="PYF77048.1"/>
    </source>
</evidence>
<dbReference type="SMART" id="SM00382">
    <property type="entry name" value="AAA"/>
    <property type="match status" value="2"/>
</dbReference>
<dbReference type="GO" id="GO:0016887">
    <property type="term" value="F:ATP hydrolysis activity"/>
    <property type="evidence" value="ECO:0007669"/>
    <property type="project" value="InterPro"/>
</dbReference>
<accession>A0A318UPJ8</accession>
<dbReference type="SUPFAM" id="SSF52540">
    <property type="entry name" value="P-loop containing nucleoside triphosphate hydrolases"/>
    <property type="match status" value="2"/>
</dbReference>
<keyword evidence="3" id="KW-0067">ATP-binding</keyword>
<dbReference type="InterPro" id="IPR050611">
    <property type="entry name" value="ABCF"/>
</dbReference>
<proteinExistence type="predicted"/>
<evidence type="ECO:0000256" key="4">
    <source>
        <dbReference type="SAM" id="MobiDB-lite"/>
    </source>
</evidence>
<dbReference type="OrthoDB" id="9804035at2"/>
<dbReference type="RefSeq" id="WP_110827133.1">
    <property type="nucleotide sequence ID" value="NZ_QKLU01000001.1"/>
</dbReference>
<dbReference type="PANTHER" id="PTHR19211">
    <property type="entry name" value="ATP-BINDING TRANSPORT PROTEIN-RELATED"/>
    <property type="match status" value="1"/>
</dbReference>
<dbReference type="Gene3D" id="3.40.50.300">
    <property type="entry name" value="P-loop containing nucleotide triphosphate hydrolases"/>
    <property type="match status" value="2"/>
</dbReference>
<dbReference type="AlphaFoldDB" id="A0A318UPJ8"/>
<feature type="region of interest" description="Disordered" evidence="4">
    <location>
        <begin position="244"/>
        <end position="272"/>
    </location>
</feature>
<reference evidence="6 7" key="1">
    <citation type="submission" date="2018-06" db="EMBL/GenBank/DDBJ databases">
        <title>Genomic Encyclopedia of Archaeal and Bacterial Type Strains, Phase II (KMG-II): from individual species to whole genera.</title>
        <authorList>
            <person name="Goeker M."/>
        </authorList>
    </citation>
    <scope>NUCLEOTIDE SEQUENCE [LARGE SCALE GENOMIC DNA]</scope>
    <source>
        <strain evidence="6 7">DSM 27372</strain>
    </source>
</reference>
<sequence length="529" mass="60173">MLLLQDMSYMQPNGELLFSDIHFTLHKNDKIAITGHNGSGKSVLLKLMAGDLPCTTGYYSAVHKPYYVPQLFDDYNELTLAQALQIDLKIKALEEISKGNASVEHFETLQEDWTLEERCKQAFAYWKLQDLSLHQKIKDLSGGQKTRVFLAGIRIHQAKIVLLDEPSNHLDRAGRALLCAELLSAKCSMVVVSHDRVLLDLLEPVYELSKKGLKLYGGNYSFYTAQKKVESDALQRDLQSREKAFRHAKETERTAMERQQKQNARGKKKQEKAGLPTIVLNGLRNKAEQSTSRLKGVQAEKVNTIASEMRQLRSAMPDQDKMKMNFDHSALHQGKALITAKKVNFTYQAQLLWKQDLNFQIRSGERLVIEGLNGSGKTTLVRIILAQLQPSKGAIERQDFSSVYIDQDYTLIDPKLNVYDLVREFNSSGLQEHELKIRLNRFLFSKNDWDKSCALLSGGEKMRLILCALTIARQAPDMIVLDEPTNNLDIQSIEILTRAIQDYQGTLLLISHDEYFLKEINAVRLMDLS</sequence>
<evidence type="ECO:0000313" key="7">
    <source>
        <dbReference type="Proteomes" id="UP000248198"/>
    </source>
</evidence>
<dbReference type="GO" id="GO:0005524">
    <property type="term" value="F:ATP binding"/>
    <property type="evidence" value="ECO:0007669"/>
    <property type="project" value="UniProtKB-KW"/>
</dbReference>
<feature type="compositionally biased region" description="Basic and acidic residues" evidence="4">
    <location>
        <begin position="244"/>
        <end position="260"/>
    </location>
</feature>
<dbReference type="InterPro" id="IPR003593">
    <property type="entry name" value="AAA+_ATPase"/>
</dbReference>
<dbReference type="PANTHER" id="PTHR19211:SF6">
    <property type="entry name" value="BLL7188 PROTEIN"/>
    <property type="match status" value="1"/>
</dbReference>
<feature type="domain" description="ABC transporter" evidence="5">
    <location>
        <begin position="338"/>
        <end position="528"/>
    </location>
</feature>
<comment type="caution">
    <text evidence="6">The sequence shown here is derived from an EMBL/GenBank/DDBJ whole genome shotgun (WGS) entry which is preliminary data.</text>
</comment>
<dbReference type="PROSITE" id="PS50893">
    <property type="entry name" value="ABC_TRANSPORTER_2"/>
    <property type="match status" value="2"/>
</dbReference>
<dbReference type="CDD" id="cd03221">
    <property type="entry name" value="ABCF_EF-3"/>
    <property type="match status" value="1"/>
</dbReference>